<keyword evidence="3" id="KW-1185">Reference proteome</keyword>
<name>A0A9P5TV21_GYMJU</name>
<comment type="caution">
    <text evidence="2">The sequence shown here is derived from an EMBL/GenBank/DDBJ whole genome shotgun (WGS) entry which is preliminary data.</text>
</comment>
<evidence type="ECO:0000256" key="1">
    <source>
        <dbReference type="SAM" id="MobiDB-lite"/>
    </source>
</evidence>
<dbReference type="EMBL" id="JADNYJ010000001">
    <property type="protein sequence ID" value="KAF8914176.1"/>
    <property type="molecule type" value="Genomic_DNA"/>
</dbReference>
<protein>
    <recommendedName>
        <fullName evidence="4">DUF4050 domain-containing protein</fullName>
    </recommendedName>
</protein>
<sequence length="172" mass="19261">MASKPPLSFDDSLRSSPLPSPGPEYYEARRRLWLTPPVTPPERPPSAPSTSRQRLQDLFDQPGAIYSQEAWTHDLEKVWRGLSSGGRLKYNLPLPIIIKIIHAAWLRDRTWPVGMEAPDSDEEQQAQASATPETSVRRPNALQPVQYNSPATTPARSDVMEPAPPWATITRT</sequence>
<feature type="compositionally biased region" description="Polar residues" evidence="1">
    <location>
        <begin position="143"/>
        <end position="155"/>
    </location>
</feature>
<dbReference type="AlphaFoldDB" id="A0A9P5TV21"/>
<feature type="compositionally biased region" description="Polar residues" evidence="1">
    <location>
        <begin position="125"/>
        <end position="134"/>
    </location>
</feature>
<organism evidence="2 3">
    <name type="scientific">Gymnopilus junonius</name>
    <name type="common">Spectacular rustgill mushroom</name>
    <name type="synonym">Gymnopilus spectabilis subsp. junonius</name>
    <dbReference type="NCBI Taxonomy" id="109634"/>
    <lineage>
        <taxon>Eukaryota</taxon>
        <taxon>Fungi</taxon>
        <taxon>Dikarya</taxon>
        <taxon>Basidiomycota</taxon>
        <taxon>Agaricomycotina</taxon>
        <taxon>Agaricomycetes</taxon>
        <taxon>Agaricomycetidae</taxon>
        <taxon>Agaricales</taxon>
        <taxon>Agaricineae</taxon>
        <taxon>Hymenogastraceae</taxon>
        <taxon>Gymnopilus</taxon>
    </lineage>
</organism>
<reference evidence="2" key="1">
    <citation type="submission" date="2020-11" db="EMBL/GenBank/DDBJ databases">
        <authorList>
            <consortium name="DOE Joint Genome Institute"/>
            <person name="Ahrendt S."/>
            <person name="Riley R."/>
            <person name="Andreopoulos W."/>
            <person name="LaButti K."/>
            <person name="Pangilinan J."/>
            <person name="Ruiz-duenas F.J."/>
            <person name="Barrasa J.M."/>
            <person name="Sanchez-Garcia M."/>
            <person name="Camarero S."/>
            <person name="Miyauchi S."/>
            <person name="Serrano A."/>
            <person name="Linde D."/>
            <person name="Babiker R."/>
            <person name="Drula E."/>
            <person name="Ayuso-Fernandez I."/>
            <person name="Pacheco R."/>
            <person name="Padilla G."/>
            <person name="Ferreira P."/>
            <person name="Barriuso J."/>
            <person name="Kellner H."/>
            <person name="Castanera R."/>
            <person name="Alfaro M."/>
            <person name="Ramirez L."/>
            <person name="Pisabarro A.G."/>
            <person name="Kuo A."/>
            <person name="Tritt A."/>
            <person name="Lipzen A."/>
            <person name="He G."/>
            <person name="Yan M."/>
            <person name="Ng V."/>
            <person name="Cullen D."/>
            <person name="Martin F."/>
            <person name="Rosso M.-N."/>
            <person name="Henrissat B."/>
            <person name="Hibbett D."/>
            <person name="Martinez A.T."/>
            <person name="Grigoriev I.V."/>
        </authorList>
    </citation>
    <scope>NUCLEOTIDE SEQUENCE</scope>
    <source>
        <strain evidence="2">AH 44721</strain>
    </source>
</reference>
<dbReference type="Proteomes" id="UP000724874">
    <property type="component" value="Unassembled WGS sequence"/>
</dbReference>
<feature type="compositionally biased region" description="Low complexity" evidence="1">
    <location>
        <begin position="1"/>
        <end position="17"/>
    </location>
</feature>
<feature type="region of interest" description="Disordered" evidence="1">
    <location>
        <begin position="1"/>
        <end position="23"/>
    </location>
</feature>
<dbReference type="OrthoDB" id="3366194at2759"/>
<gene>
    <name evidence="2" type="ORF">CPB84DRAFT_1840910</name>
</gene>
<evidence type="ECO:0000313" key="2">
    <source>
        <dbReference type="EMBL" id="KAF8914176.1"/>
    </source>
</evidence>
<evidence type="ECO:0000313" key="3">
    <source>
        <dbReference type="Proteomes" id="UP000724874"/>
    </source>
</evidence>
<evidence type="ECO:0008006" key="4">
    <source>
        <dbReference type="Google" id="ProtNLM"/>
    </source>
</evidence>
<accession>A0A9P5TV21</accession>
<feature type="region of interest" description="Disordered" evidence="1">
    <location>
        <begin position="115"/>
        <end position="172"/>
    </location>
</feature>
<proteinExistence type="predicted"/>